<evidence type="ECO:0000256" key="3">
    <source>
        <dbReference type="ARBA" id="ARBA00022833"/>
    </source>
</evidence>
<dbReference type="GO" id="GO:0008270">
    <property type="term" value="F:zinc ion binding"/>
    <property type="evidence" value="ECO:0007669"/>
    <property type="project" value="UniProtKB-KW"/>
</dbReference>
<organism evidence="6 7">
    <name type="scientific">Zalerion maritima</name>
    <dbReference type="NCBI Taxonomy" id="339359"/>
    <lineage>
        <taxon>Eukaryota</taxon>
        <taxon>Fungi</taxon>
        <taxon>Dikarya</taxon>
        <taxon>Ascomycota</taxon>
        <taxon>Pezizomycotina</taxon>
        <taxon>Sordariomycetes</taxon>
        <taxon>Lulworthiomycetidae</taxon>
        <taxon>Lulworthiales</taxon>
        <taxon>Lulworthiaceae</taxon>
        <taxon>Zalerion</taxon>
    </lineage>
</organism>
<dbReference type="SMART" id="SM00184">
    <property type="entry name" value="RING"/>
    <property type="match status" value="1"/>
</dbReference>
<evidence type="ECO:0000313" key="6">
    <source>
        <dbReference type="EMBL" id="KAJ2894757.1"/>
    </source>
</evidence>
<dbReference type="EMBL" id="JAKWBI020000458">
    <property type="protein sequence ID" value="KAJ2894757.1"/>
    <property type="molecule type" value="Genomic_DNA"/>
</dbReference>
<reference evidence="6" key="1">
    <citation type="submission" date="2022-07" db="EMBL/GenBank/DDBJ databases">
        <title>Draft genome sequence of Zalerion maritima ATCC 34329, a (micro)plastics degrading marine fungus.</title>
        <authorList>
            <person name="Paco A."/>
            <person name="Goncalves M.F.M."/>
            <person name="Rocha-Santos T.A.P."/>
            <person name="Alves A."/>
        </authorList>
    </citation>
    <scope>NUCLEOTIDE SEQUENCE</scope>
    <source>
        <strain evidence="6">ATCC 34329</strain>
    </source>
</reference>
<name>A0AAD5WP79_9PEZI</name>
<evidence type="ECO:0000256" key="1">
    <source>
        <dbReference type="ARBA" id="ARBA00022723"/>
    </source>
</evidence>
<dbReference type="Gene3D" id="3.30.40.10">
    <property type="entry name" value="Zinc/RING finger domain, C3HC4 (zinc finger)"/>
    <property type="match status" value="1"/>
</dbReference>
<dbReference type="InterPro" id="IPR017907">
    <property type="entry name" value="Znf_RING_CS"/>
</dbReference>
<dbReference type="PROSITE" id="PS00518">
    <property type="entry name" value="ZF_RING_1"/>
    <property type="match status" value="1"/>
</dbReference>
<keyword evidence="7" id="KW-1185">Reference proteome</keyword>
<accession>A0AAD5WP79</accession>
<proteinExistence type="predicted"/>
<feature type="domain" description="RING-type" evidence="5">
    <location>
        <begin position="65"/>
        <end position="137"/>
    </location>
</feature>
<dbReference type="InterPro" id="IPR013083">
    <property type="entry name" value="Znf_RING/FYVE/PHD"/>
</dbReference>
<evidence type="ECO:0000313" key="7">
    <source>
        <dbReference type="Proteomes" id="UP001201980"/>
    </source>
</evidence>
<dbReference type="AlphaFoldDB" id="A0AAD5WP79"/>
<sequence length="304" mass="33617">MDTNMRPQNNKAEPRGNFNHLQASVVDLPQYPHPKVDATWARIRHLQADSAPVPDINPPNHGLSCPKCRSTVLIPRYQGGRAARILPCGHVFCLRCLDGQTDGDNYFGLRGSPILQVYCRHNNAWYYRSGACCPSCNFPVFHIGCGCPVAGVPVPKPEENHLVPATAESGNGNPAIGELCYRCNSDIGRRRLNSLFDSMFSPATMAPRDQSNWHHIPGYWRWITSGDFDPNVPEPDRAESRKLDVLRQHYKITDRGPLWTGPDECGLARGPAPVLDAPGLGLPYRQVPVPTEGPRNQAFEPIGA</sequence>
<gene>
    <name evidence="6" type="ORF">MKZ38_007242</name>
</gene>
<keyword evidence="1" id="KW-0479">Metal-binding</keyword>
<evidence type="ECO:0000256" key="4">
    <source>
        <dbReference type="PROSITE-ProRule" id="PRU00175"/>
    </source>
</evidence>
<evidence type="ECO:0000256" key="2">
    <source>
        <dbReference type="ARBA" id="ARBA00022771"/>
    </source>
</evidence>
<dbReference type="PROSITE" id="PS50089">
    <property type="entry name" value="ZF_RING_2"/>
    <property type="match status" value="1"/>
</dbReference>
<protein>
    <recommendedName>
        <fullName evidence="5">RING-type domain-containing protein</fullName>
    </recommendedName>
</protein>
<keyword evidence="2 4" id="KW-0863">Zinc-finger</keyword>
<evidence type="ECO:0000259" key="5">
    <source>
        <dbReference type="PROSITE" id="PS50089"/>
    </source>
</evidence>
<dbReference type="InterPro" id="IPR001841">
    <property type="entry name" value="Znf_RING"/>
</dbReference>
<comment type="caution">
    <text evidence="6">The sequence shown here is derived from an EMBL/GenBank/DDBJ whole genome shotgun (WGS) entry which is preliminary data.</text>
</comment>
<dbReference type="Proteomes" id="UP001201980">
    <property type="component" value="Unassembled WGS sequence"/>
</dbReference>
<keyword evidence="3" id="KW-0862">Zinc</keyword>